<protein>
    <submittedName>
        <fullName evidence="3">Hemin ABC transporter substrate-binding protein</fullName>
    </submittedName>
</protein>
<dbReference type="EMBL" id="CP039865">
    <property type="protein sequence ID" value="QCK86929.1"/>
    <property type="molecule type" value="Genomic_DNA"/>
</dbReference>
<dbReference type="InterPro" id="IPR002491">
    <property type="entry name" value="ABC_transptr_periplasmic_BD"/>
</dbReference>
<sequence length="285" mass="29439">MTAVPVLTRRHLLAAAATLAAPLPALAADEQRIVAAGGVITEILYALGLGDRLVGVDSTSLFPADALKDKPNVGYVRQLSAEGILSLRPSLVIAVEGAGPPDALKLVAEAGVKVERLAEDLSEQGIVQRIRAVGRLAGAGDRAEALGNAVEAHFAALKLERDRIASRKRILFVLSLQNGRATVGGRNSSADAIIRLAGGINAADNVEGYKPMTDEGIIAAAPDVVLVMARGGDHALSAADVFRLPAFSATPAAAAAKLVAMDPLYLLGFGPRTPEAARDLMVAVR</sequence>
<evidence type="ECO:0000259" key="2">
    <source>
        <dbReference type="PROSITE" id="PS50983"/>
    </source>
</evidence>
<dbReference type="RefSeq" id="WP_137100260.1">
    <property type="nucleotide sequence ID" value="NZ_CP039865.1"/>
</dbReference>
<name>A0A4D7QMS7_9HYPH</name>
<gene>
    <name evidence="3" type="ORF">E8L99_14775</name>
</gene>
<dbReference type="AlphaFoldDB" id="A0A4D7QMS7"/>
<evidence type="ECO:0000256" key="1">
    <source>
        <dbReference type="SAM" id="SignalP"/>
    </source>
</evidence>
<dbReference type="Pfam" id="PF01497">
    <property type="entry name" value="Peripla_BP_2"/>
    <property type="match status" value="1"/>
</dbReference>
<accession>A0A4D7QMS7</accession>
<dbReference type="KEGG" id="paqt:E8L99_14775"/>
<proteinExistence type="predicted"/>
<reference evidence="3 4" key="1">
    <citation type="submission" date="2019-04" db="EMBL/GenBank/DDBJ databases">
        <title>Phreatobacter aquaticus sp. nov.</title>
        <authorList>
            <person name="Choi A."/>
            <person name="Baek K."/>
        </authorList>
    </citation>
    <scope>NUCLEOTIDE SEQUENCE [LARGE SCALE GENOMIC DNA]</scope>
    <source>
        <strain evidence="3 4">NMCR1094</strain>
    </source>
</reference>
<organism evidence="3 4">
    <name type="scientific">Phreatobacter aquaticus</name>
    <dbReference type="NCBI Taxonomy" id="2570229"/>
    <lineage>
        <taxon>Bacteria</taxon>
        <taxon>Pseudomonadati</taxon>
        <taxon>Pseudomonadota</taxon>
        <taxon>Alphaproteobacteria</taxon>
        <taxon>Hyphomicrobiales</taxon>
        <taxon>Phreatobacteraceae</taxon>
        <taxon>Phreatobacter</taxon>
    </lineage>
</organism>
<feature type="domain" description="Fe/B12 periplasmic-binding" evidence="2">
    <location>
        <begin position="32"/>
        <end position="285"/>
    </location>
</feature>
<dbReference type="Proteomes" id="UP000298588">
    <property type="component" value="Chromosome"/>
</dbReference>
<dbReference type="PROSITE" id="PS51318">
    <property type="entry name" value="TAT"/>
    <property type="match status" value="1"/>
</dbReference>
<dbReference type="PROSITE" id="PS50983">
    <property type="entry name" value="FE_B12_PBP"/>
    <property type="match status" value="1"/>
</dbReference>
<dbReference type="InterPro" id="IPR006311">
    <property type="entry name" value="TAT_signal"/>
</dbReference>
<dbReference type="OrthoDB" id="9797736at2"/>
<evidence type="ECO:0000313" key="3">
    <source>
        <dbReference type="EMBL" id="QCK86929.1"/>
    </source>
</evidence>
<keyword evidence="4" id="KW-1185">Reference proteome</keyword>
<feature type="chain" id="PRO_5020264255" evidence="1">
    <location>
        <begin position="28"/>
        <end position="285"/>
    </location>
</feature>
<evidence type="ECO:0000313" key="4">
    <source>
        <dbReference type="Proteomes" id="UP000298588"/>
    </source>
</evidence>
<dbReference type="InterPro" id="IPR050902">
    <property type="entry name" value="ABC_Transporter_SBP"/>
</dbReference>
<dbReference type="PANTHER" id="PTHR30535">
    <property type="entry name" value="VITAMIN B12-BINDING PROTEIN"/>
    <property type="match status" value="1"/>
</dbReference>
<dbReference type="Gene3D" id="3.40.50.1980">
    <property type="entry name" value="Nitrogenase molybdenum iron protein domain"/>
    <property type="match status" value="2"/>
</dbReference>
<feature type="signal peptide" evidence="1">
    <location>
        <begin position="1"/>
        <end position="27"/>
    </location>
</feature>
<keyword evidence="1" id="KW-0732">Signal</keyword>
<dbReference type="SUPFAM" id="SSF53807">
    <property type="entry name" value="Helical backbone' metal receptor"/>
    <property type="match status" value="1"/>
</dbReference>
<dbReference type="PANTHER" id="PTHR30535:SF4">
    <property type="entry name" value="HEMIN-BINDING PERIPLASMIC PROTEIN HMUT"/>
    <property type="match status" value="1"/>
</dbReference>